<dbReference type="Gramene" id="TraesPARA_EIv1.0_1299860.2">
    <property type="protein sequence ID" value="TraesPARA_EIv1.0_1299860.2.CDS"/>
    <property type="gene ID" value="TraesPARA_EIv1.0_1299860"/>
</dbReference>
<comment type="function">
    <text evidence="6">Causes loosening and extension of plant cell walls by disrupting non-covalent bonding between cellulose microfibrils and matrix glucans. No enzymatic activity has been found.</text>
</comment>
<evidence type="ECO:0000313" key="9">
    <source>
        <dbReference type="EnsemblPlants" id="TraesCS4A02G034300.1"/>
    </source>
</evidence>
<dbReference type="Gramene" id="TraesLAC4A03G01968450.1">
    <property type="protein sequence ID" value="TraesLAC4A03G01968450.1"/>
    <property type="gene ID" value="TraesLAC4A03G01968450"/>
</dbReference>
<dbReference type="Gramene" id="TraesCLE_scaffold_078679_01G000100.1">
    <property type="protein sequence ID" value="TraesCLE_scaffold_078679_01G000100.1"/>
    <property type="gene ID" value="TraesCLE_scaffold_078679_01G000100"/>
</dbReference>
<proteinExistence type="inferred from homology"/>
<comment type="subcellular location">
    <subcellularLocation>
        <location evidence="6">Secreted</location>
        <location evidence="6">Cell wall</location>
    </subcellularLocation>
    <subcellularLocation>
        <location evidence="6">Membrane</location>
        <topology evidence="6">Peripheral membrane protein</topology>
    </subcellularLocation>
</comment>
<keyword evidence="5" id="KW-0472">Membrane</keyword>
<evidence type="ECO:0000256" key="1">
    <source>
        <dbReference type="ARBA" id="ARBA00005392"/>
    </source>
</evidence>
<dbReference type="Gramene" id="TraesJUL4A03G02033690.1">
    <property type="protein sequence ID" value="TraesJUL4A03G02033690.1"/>
    <property type="gene ID" value="TraesJUL4A03G02033690"/>
</dbReference>
<feature type="signal peptide" evidence="6">
    <location>
        <begin position="1"/>
        <end position="24"/>
    </location>
</feature>
<dbReference type="Gramene" id="TraesLDM4A03G02013740.1">
    <property type="protein sequence ID" value="TraesLDM4A03G02013740.1"/>
    <property type="gene ID" value="TraesLDM4A03G02013740"/>
</dbReference>
<gene>
    <name evidence="9" type="primary">LOC123081646</name>
</gene>
<evidence type="ECO:0000256" key="3">
    <source>
        <dbReference type="ARBA" id="ARBA00022525"/>
    </source>
</evidence>
<dbReference type="Gramene" id="TraesKAR4A01G0017420.1">
    <property type="protein sequence ID" value="cds.TraesKAR4A01G0017420.1"/>
    <property type="gene ID" value="TraesKAR4A01G0017420"/>
</dbReference>
<dbReference type="Gene3D" id="2.40.40.10">
    <property type="entry name" value="RlpA-like domain"/>
    <property type="match status" value="1"/>
</dbReference>
<dbReference type="RefSeq" id="XP_044360130.1">
    <property type="nucleotide sequence ID" value="XM_044504195.1"/>
</dbReference>
<keyword evidence="4 6" id="KW-0732">Signal</keyword>
<evidence type="ECO:0000256" key="4">
    <source>
        <dbReference type="ARBA" id="ARBA00022729"/>
    </source>
</evidence>
<organism evidence="9">
    <name type="scientific">Triticum aestivum</name>
    <name type="common">Wheat</name>
    <dbReference type="NCBI Taxonomy" id="4565"/>
    <lineage>
        <taxon>Eukaryota</taxon>
        <taxon>Viridiplantae</taxon>
        <taxon>Streptophyta</taxon>
        <taxon>Embryophyta</taxon>
        <taxon>Tracheophyta</taxon>
        <taxon>Spermatophyta</taxon>
        <taxon>Magnoliopsida</taxon>
        <taxon>Liliopsida</taxon>
        <taxon>Poales</taxon>
        <taxon>Poaceae</taxon>
        <taxon>BOP clade</taxon>
        <taxon>Pooideae</taxon>
        <taxon>Triticodae</taxon>
        <taxon>Triticeae</taxon>
        <taxon>Triticinae</taxon>
        <taxon>Triticum</taxon>
    </lineage>
</organism>
<dbReference type="InterPro" id="IPR036908">
    <property type="entry name" value="RlpA-like_sf"/>
</dbReference>
<dbReference type="PRINTS" id="PR01225">
    <property type="entry name" value="EXPANSNFAMLY"/>
</dbReference>
<dbReference type="InterPro" id="IPR007112">
    <property type="entry name" value="Expansin/allergen_DPBB_dom"/>
</dbReference>
<dbReference type="Gramene" id="TraesSYM4A03G02040490.1">
    <property type="protein sequence ID" value="TraesSYM4A03G02040490.1"/>
    <property type="gene ID" value="TraesSYM4A03G02040490"/>
</dbReference>
<dbReference type="Gene3D" id="2.60.40.760">
    <property type="entry name" value="Expansin, cellulose-binding-like domain"/>
    <property type="match status" value="1"/>
</dbReference>
<dbReference type="GO" id="GO:0005576">
    <property type="term" value="C:extracellular region"/>
    <property type="evidence" value="ECO:0007669"/>
    <property type="project" value="InterPro"/>
</dbReference>
<keyword evidence="10" id="KW-1185">Reference proteome</keyword>
<feature type="domain" description="Expansin-like CBD" evidence="8">
    <location>
        <begin position="168"/>
        <end position="247"/>
    </location>
</feature>
<dbReference type="Gramene" id="TraesMAC4A03G02014360.1">
    <property type="protein sequence ID" value="TraesMAC4A03G02014360.1"/>
    <property type="gene ID" value="TraesMAC4A03G02014360"/>
</dbReference>
<comment type="similarity">
    <text evidence="1 6">Belongs to the expansin family. Expansin A subfamily.</text>
</comment>
<dbReference type="Gramene" id="TraesNOR4A03G02041780.1">
    <property type="protein sequence ID" value="TraesNOR4A03G02041780.1"/>
    <property type="gene ID" value="TraesNOR4A03G02041780"/>
</dbReference>
<evidence type="ECO:0000256" key="2">
    <source>
        <dbReference type="ARBA" id="ARBA00022512"/>
    </source>
</evidence>
<dbReference type="Proteomes" id="UP000019116">
    <property type="component" value="Chromosome 4A"/>
</dbReference>
<dbReference type="SUPFAM" id="SSF50685">
    <property type="entry name" value="Barwin-like endoglucanases"/>
    <property type="match status" value="1"/>
</dbReference>
<dbReference type="Gramene" id="TraesJAG4A03G02022010.1">
    <property type="protein sequence ID" value="TraesJAG4A03G02022010.1"/>
    <property type="gene ID" value="TraesJAG4A03G02022010"/>
</dbReference>
<dbReference type="Gramene" id="TraesRN4A0100068800.1">
    <property type="protein sequence ID" value="TraesRN4A0100068800.1"/>
    <property type="gene ID" value="TraesRN4A0100068800"/>
</dbReference>
<dbReference type="Gramene" id="TraesROB_scaffold_028665_01G000300.1">
    <property type="protein sequence ID" value="TraesROB_scaffold_028665_01G000300.1"/>
    <property type="gene ID" value="TraesROB_scaffold_028665_01G000300"/>
</dbReference>
<feature type="chain" id="PRO_5043076057" description="Expansin" evidence="6">
    <location>
        <begin position="25"/>
        <end position="253"/>
    </location>
</feature>
<dbReference type="Gramene" id="TraesCS4A02G034300.1">
    <property type="protein sequence ID" value="TraesCS4A02G034300.1"/>
    <property type="gene ID" value="TraesCS4A02G034300"/>
</dbReference>
<dbReference type="GO" id="GO:0009664">
    <property type="term" value="P:plant-type cell wall organization"/>
    <property type="evidence" value="ECO:0007669"/>
    <property type="project" value="InterPro"/>
</dbReference>
<reference evidence="9" key="2">
    <citation type="submission" date="2018-10" db="UniProtKB">
        <authorList>
            <consortium name="EnsemblPlants"/>
        </authorList>
    </citation>
    <scope>IDENTIFICATION</scope>
</reference>
<dbReference type="PROSITE" id="PS50843">
    <property type="entry name" value="EXPANSIN_CBD"/>
    <property type="match status" value="1"/>
</dbReference>
<feature type="domain" description="Expansin-like EG45" evidence="7">
    <location>
        <begin position="44"/>
        <end position="158"/>
    </location>
</feature>
<evidence type="ECO:0000256" key="5">
    <source>
        <dbReference type="ARBA" id="ARBA00023136"/>
    </source>
</evidence>
<keyword evidence="2 6" id="KW-0134">Cell wall</keyword>
<dbReference type="PRINTS" id="PR01226">
    <property type="entry name" value="EXPANSIN"/>
</dbReference>
<dbReference type="OrthoDB" id="597655at2759"/>
<dbReference type="InterPro" id="IPR036749">
    <property type="entry name" value="Expansin_CBD_sf"/>
</dbReference>
<dbReference type="SMART" id="SM00837">
    <property type="entry name" value="DPBB_1"/>
    <property type="match status" value="1"/>
</dbReference>
<dbReference type="Gramene" id="TraesSTA4A03G02010820.1">
    <property type="protein sequence ID" value="TraesSTA4A03G02010820.1"/>
    <property type="gene ID" value="TraesSTA4A03G02010820"/>
</dbReference>
<dbReference type="Gramene" id="TraesWEE_scaffold_086091_01G000100.1">
    <property type="protein sequence ID" value="TraesWEE_scaffold_086091_01G000100.1"/>
    <property type="gene ID" value="TraesWEE_scaffold_086091_01G000100"/>
</dbReference>
<dbReference type="InterPro" id="IPR007118">
    <property type="entry name" value="Expan_Lol_pI"/>
</dbReference>
<dbReference type="SUPFAM" id="SSF49590">
    <property type="entry name" value="PHL pollen allergen"/>
    <property type="match status" value="1"/>
</dbReference>
<evidence type="ECO:0000313" key="10">
    <source>
        <dbReference type="Proteomes" id="UP000019116"/>
    </source>
</evidence>
<dbReference type="CDD" id="cd22274">
    <property type="entry name" value="DPBB_EXPA_N"/>
    <property type="match status" value="1"/>
</dbReference>
<dbReference type="STRING" id="4565.A0A3B6HS14"/>
<dbReference type="OMA" id="LNIVPAW"/>
<accession>A0A3B6HS14</accession>
<reference evidence="9" key="1">
    <citation type="submission" date="2018-08" db="EMBL/GenBank/DDBJ databases">
        <authorList>
            <person name="Rossello M."/>
        </authorList>
    </citation>
    <scope>NUCLEOTIDE SEQUENCE [LARGE SCALE GENOMIC DNA]</scope>
    <source>
        <strain evidence="9">cv. Chinese Spring</strain>
    </source>
</reference>
<sequence>MARSMLALFVVLAAAGCLLPAAQAWWYPGTATFYGGADGSGTMGGACGYGNLYNSGYGVNTAALSTALFNDGASCGQCYLITCDTGKSTMCKPGTSITVTATNFCPPNWALANDNGGWCNPPRQHFDMSQPAWETLAIYRAGIVPILYQQVRCSKMGGIRFTMGGFNNFELVLITNVGGPGSIRSVSIKGERTDWIQLSRNWGANWQCNAPLVGQGISFSVTSTNGQTLYMYNLVPAWWGFGMTFTSNQQFGY</sequence>
<dbReference type="Pfam" id="PF03330">
    <property type="entry name" value="DPBB_1"/>
    <property type="match status" value="1"/>
</dbReference>
<dbReference type="InterPro" id="IPR002963">
    <property type="entry name" value="Expansin"/>
</dbReference>
<keyword evidence="3 6" id="KW-0964">Secreted</keyword>
<dbReference type="GeneID" id="123081646"/>
<dbReference type="PANTHER" id="PTHR31867">
    <property type="entry name" value="EXPANSIN-A15"/>
    <property type="match status" value="1"/>
</dbReference>
<keyword evidence="6" id="KW-0961">Cell wall biogenesis/degradation</keyword>
<evidence type="ECO:0000259" key="8">
    <source>
        <dbReference type="PROSITE" id="PS50843"/>
    </source>
</evidence>
<protein>
    <recommendedName>
        <fullName evidence="6">Expansin</fullName>
    </recommendedName>
</protein>
<dbReference type="GO" id="GO:0016020">
    <property type="term" value="C:membrane"/>
    <property type="evidence" value="ECO:0007669"/>
    <property type="project" value="UniProtKB-SubCell"/>
</dbReference>
<name>A0A3B6HS14_WHEAT</name>
<dbReference type="Gramene" id="TraesPARA_EIv1.0_1299860.1">
    <property type="protein sequence ID" value="TraesPARA_EIv1.0_1299860.1.CDS"/>
    <property type="gene ID" value="TraesPARA_EIv1.0_1299860"/>
</dbReference>
<evidence type="ECO:0000256" key="6">
    <source>
        <dbReference type="RuleBase" id="RU365023"/>
    </source>
</evidence>
<dbReference type="AlphaFoldDB" id="A0A3B6HS14"/>
<dbReference type="EnsemblPlants" id="TraesCS4A02G034300.1">
    <property type="protein sequence ID" value="TraesCS4A02G034300.1"/>
    <property type="gene ID" value="TraesCS4A02G034300"/>
</dbReference>
<dbReference type="SMR" id="A0A3B6HS14"/>
<evidence type="ECO:0000259" key="7">
    <source>
        <dbReference type="PROSITE" id="PS50842"/>
    </source>
</evidence>
<dbReference type="InterPro" id="IPR007117">
    <property type="entry name" value="Expansin_CBD"/>
</dbReference>
<dbReference type="InterPro" id="IPR009009">
    <property type="entry name" value="RlpA-like_DPBB"/>
</dbReference>
<dbReference type="Pfam" id="PF01357">
    <property type="entry name" value="Expansin_C"/>
    <property type="match status" value="1"/>
</dbReference>
<dbReference type="PROSITE" id="PS51257">
    <property type="entry name" value="PROKAR_LIPOPROTEIN"/>
    <property type="match status" value="1"/>
</dbReference>
<dbReference type="Gramene" id="TraesCS4A03G0065200.1">
    <property type="protein sequence ID" value="TraesCS4A03G0065200.1.CDS"/>
    <property type="gene ID" value="TraesCS4A03G0065200"/>
</dbReference>
<dbReference type="Gramene" id="TraesCAD_scaffold_030275_01G000300.1">
    <property type="protein sequence ID" value="TraesCAD_scaffold_030275_01G000300.1"/>
    <property type="gene ID" value="TraesCAD_scaffold_030275_01G000300"/>
</dbReference>
<dbReference type="PROSITE" id="PS50842">
    <property type="entry name" value="EXPANSIN_EG45"/>
    <property type="match status" value="1"/>
</dbReference>